<name>A0A1B1YI30_THEST</name>
<accession>A0A1B1YI30</accession>
<reference evidence="2 3" key="1">
    <citation type="submission" date="2016-02" db="EMBL/GenBank/DDBJ databases">
        <title>Comparison of Clostridium stercorarium subspecies using comparative genomics and transcriptomics.</title>
        <authorList>
            <person name="Schellenberg J."/>
            <person name="Thallinger G."/>
            <person name="Levin D.B."/>
            <person name="Zhang X."/>
            <person name="Alvare G."/>
            <person name="Fristensky B."/>
            <person name="Sparling R."/>
        </authorList>
    </citation>
    <scope>NUCLEOTIDE SEQUENCE [LARGE SCALE GENOMIC DNA]</scope>
    <source>
        <strain evidence="2 3">DSM 9219</strain>
    </source>
</reference>
<dbReference type="EMBL" id="CP014673">
    <property type="protein sequence ID" value="ANX00382.1"/>
    <property type="molecule type" value="Genomic_DNA"/>
</dbReference>
<dbReference type="Proteomes" id="UP000092931">
    <property type="component" value="Chromosome"/>
</dbReference>
<evidence type="ECO:0000313" key="2">
    <source>
        <dbReference type="EMBL" id="ANX00382.1"/>
    </source>
</evidence>
<gene>
    <name evidence="2" type="ORF">CSTERLE_01630</name>
</gene>
<sequence>MLEVLTPQTQKIIDDFLKHYKPISHRAYISAISNLFYVLGKDDASKLDIEDFKKVQEYFRNKERYGSQDKYCESFFKYIYAYNIIKNPKGFEKIWIKSNLINHFERLLNSVPEKVEYKPSLTIEQIYEIEELMNLEHEDNLEMLKMAFCWYMLFHTDCGVNELKSTDATKYNNNILKTNNGEYYVPEKFAPLLNHLKESKYPGFNVNGIITKLGKLVEIEGLIPQIIKNSRNENILKCSQCGNMYTNTIDNWQAVNKRIICINCADKLKKNSNLKVEPIISQNIEGMSIKDDINISSIIYTFDELRKKLSPEFDYLKLHKFQMEIGKLGEAYVYDLERKNLAGTKYQDMVDNTPAKNPSNGYDILSYDRNGNELYIEVKTEASNENDFYITANELCTARQLQSEGKKYLIYRVHNILAKDKNDITVDVIDNIINNKEYKLMPHIYLLQNRNGQSCKKNSPVLQL</sequence>
<dbReference type="AlphaFoldDB" id="A0A1B1YI30"/>
<protein>
    <recommendedName>
        <fullName evidence="1">Protein NO VEIN C-terminal domain-containing protein</fullName>
    </recommendedName>
</protein>
<evidence type="ECO:0000313" key="3">
    <source>
        <dbReference type="Proteomes" id="UP000092931"/>
    </source>
</evidence>
<dbReference type="InterPro" id="IPR024975">
    <property type="entry name" value="NOV_C"/>
</dbReference>
<dbReference type="RefSeq" id="WP_065820523.1">
    <property type="nucleotide sequence ID" value="NZ_CP014673.1"/>
</dbReference>
<proteinExistence type="predicted"/>
<evidence type="ECO:0000259" key="1">
    <source>
        <dbReference type="Pfam" id="PF13020"/>
    </source>
</evidence>
<feature type="domain" description="Protein NO VEIN C-terminal" evidence="1">
    <location>
        <begin position="329"/>
        <end position="419"/>
    </location>
</feature>
<organism evidence="2 3">
    <name type="scientific">Thermoclostridium stercorarium subsp. leptospartum DSM 9219</name>
    <dbReference type="NCBI Taxonomy" id="1346611"/>
    <lineage>
        <taxon>Bacteria</taxon>
        <taxon>Bacillati</taxon>
        <taxon>Bacillota</taxon>
        <taxon>Clostridia</taxon>
        <taxon>Eubacteriales</taxon>
        <taxon>Oscillospiraceae</taxon>
        <taxon>Thermoclostridium</taxon>
    </lineage>
</organism>
<dbReference type="Pfam" id="PF13020">
    <property type="entry name" value="NOV_C"/>
    <property type="match status" value="1"/>
</dbReference>